<protein>
    <submittedName>
        <fullName evidence="4 6">Uncharacterized protein</fullName>
    </submittedName>
</protein>
<evidence type="ECO:0000313" key="5">
    <source>
        <dbReference type="Proteomes" id="UP000271098"/>
    </source>
</evidence>
<sequence length="116" mass="13253">MTKPQNPIFCWFFLPYKFEFFIISYECVAAAKLSIEEFYQVAPTGKLHAADLFHRHPERIAGSNKITPYLENISTGESMSGNQHGPQPSPNLAMPQKSPHVRRAKWHLGIRSQSRP</sequence>
<name>A0A183DLL5_9BILA</name>
<feature type="compositionally biased region" description="Polar residues" evidence="3">
    <location>
        <begin position="73"/>
        <end position="86"/>
    </location>
</feature>
<dbReference type="AlphaFoldDB" id="A0A183DLL5"/>
<keyword evidence="2" id="KW-0067">ATP-binding</keyword>
<dbReference type="InterPro" id="IPR028375">
    <property type="entry name" value="KA1/Ssp2_C"/>
</dbReference>
<reference evidence="6" key="1">
    <citation type="submission" date="2016-06" db="UniProtKB">
        <authorList>
            <consortium name="WormBaseParasite"/>
        </authorList>
    </citation>
    <scope>IDENTIFICATION</scope>
</reference>
<evidence type="ECO:0000313" key="6">
    <source>
        <dbReference type="WBParaSite" id="GPUH_0000961701-mRNA-1"/>
    </source>
</evidence>
<dbReference type="SUPFAM" id="SSF103243">
    <property type="entry name" value="KA1-like"/>
    <property type="match status" value="1"/>
</dbReference>
<evidence type="ECO:0000313" key="4">
    <source>
        <dbReference type="EMBL" id="VDK74576.1"/>
    </source>
</evidence>
<keyword evidence="5" id="KW-1185">Reference proteome</keyword>
<dbReference type="Proteomes" id="UP000271098">
    <property type="component" value="Unassembled WGS sequence"/>
</dbReference>
<organism evidence="6">
    <name type="scientific">Gongylonema pulchrum</name>
    <dbReference type="NCBI Taxonomy" id="637853"/>
    <lineage>
        <taxon>Eukaryota</taxon>
        <taxon>Metazoa</taxon>
        <taxon>Ecdysozoa</taxon>
        <taxon>Nematoda</taxon>
        <taxon>Chromadorea</taxon>
        <taxon>Rhabditida</taxon>
        <taxon>Spirurina</taxon>
        <taxon>Spiruromorpha</taxon>
        <taxon>Spiruroidea</taxon>
        <taxon>Gongylonematidae</taxon>
        <taxon>Gongylonema</taxon>
    </lineage>
</organism>
<dbReference type="GO" id="GO:0005524">
    <property type="term" value="F:ATP binding"/>
    <property type="evidence" value="ECO:0007669"/>
    <property type="project" value="UniProtKB-KW"/>
</dbReference>
<dbReference type="OrthoDB" id="193931at2759"/>
<proteinExistence type="predicted"/>
<gene>
    <name evidence="4" type="ORF">GPUH_LOCUS9606</name>
</gene>
<feature type="region of interest" description="Disordered" evidence="3">
    <location>
        <begin position="73"/>
        <end position="103"/>
    </location>
</feature>
<dbReference type="EMBL" id="UYRT01032181">
    <property type="protein sequence ID" value="VDK74576.1"/>
    <property type="molecule type" value="Genomic_DNA"/>
</dbReference>
<dbReference type="WBParaSite" id="GPUH_0000961701-mRNA-1">
    <property type="protein sequence ID" value="GPUH_0000961701-mRNA-1"/>
    <property type="gene ID" value="GPUH_0000961701"/>
</dbReference>
<evidence type="ECO:0000256" key="1">
    <source>
        <dbReference type="ARBA" id="ARBA00022741"/>
    </source>
</evidence>
<reference evidence="4 5" key="2">
    <citation type="submission" date="2018-11" db="EMBL/GenBank/DDBJ databases">
        <authorList>
            <consortium name="Pathogen Informatics"/>
        </authorList>
    </citation>
    <scope>NUCLEOTIDE SEQUENCE [LARGE SCALE GENOMIC DNA]</scope>
</reference>
<evidence type="ECO:0000256" key="2">
    <source>
        <dbReference type="ARBA" id="ARBA00022840"/>
    </source>
</evidence>
<evidence type="ECO:0000256" key="3">
    <source>
        <dbReference type="SAM" id="MobiDB-lite"/>
    </source>
</evidence>
<accession>A0A183DLL5</accession>
<keyword evidence="1" id="KW-0547">Nucleotide-binding</keyword>